<dbReference type="CDD" id="cd00609">
    <property type="entry name" value="AAT_like"/>
    <property type="match status" value="1"/>
</dbReference>
<evidence type="ECO:0000256" key="5">
    <source>
        <dbReference type="ARBA" id="ARBA00023163"/>
    </source>
</evidence>
<dbReference type="GO" id="GO:0008483">
    <property type="term" value="F:transaminase activity"/>
    <property type="evidence" value="ECO:0007669"/>
    <property type="project" value="UniProtKB-KW"/>
</dbReference>
<keyword evidence="5" id="KW-0804">Transcription</keyword>
<accession>A0ABR7H154</accession>
<evidence type="ECO:0000313" key="8">
    <source>
        <dbReference type="Proteomes" id="UP000634672"/>
    </source>
</evidence>
<dbReference type="PROSITE" id="PS50949">
    <property type="entry name" value="HTH_GNTR"/>
    <property type="match status" value="1"/>
</dbReference>
<keyword evidence="4" id="KW-0238">DNA-binding</keyword>
<keyword evidence="2" id="KW-0663">Pyridoxal phosphate</keyword>
<dbReference type="CDD" id="cd07377">
    <property type="entry name" value="WHTH_GntR"/>
    <property type="match status" value="1"/>
</dbReference>
<keyword evidence="3" id="KW-0805">Transcription regulation</keyword>
<dbReference type="RefSeq" id="WP_187019229.1">
    <property type="nucleotide sequence ID" value="NZ_JACOPB010000001.1"/>
</dbReference>
<dbReference type="InterPro" id="IPR051446">
    <property type="entry name" value="HTH_trans_reg/aminotransferase"/>
</dbReference>
<dbReference type="InterPro" id="IPR015424">
    <property type="entry name" value="PyrdxlP-dep_Trfase"/>
</dbReference>
<dbReference type="SUPFAM" id="SSF46785">
    <property type="entry name" value="Winged helix' DNA-binding domain"/>
    <property type="match status" value="1"/>
</dbReference>
<dbReference type="InterPro" id="IPR004839">
    <property type="entry name" value="Aminotransferase_I/II_large"/>
</dbReference>
<name>A0ABR7H154_9FIRM</name>
<dbReference type="Gene3D" id="3.40.640.10">
    <property type="entry name" value="Type I PLP-dependent aspartate aminotransferase-like (Major domain)"/>
    <property type="match status" value="1"/>
</dbReference>
<dbReference type="InterPro" id="IPR000524">
    <property type="entry name" value="Tscrpt_reg_HTH_GntR"/>
</dbReference>
<dbReference type="SUPFAM" id="SSF53383">
    <property type="entry name" value="PLP-dependent transferases"/>
    <property type="match status" value="1"/>
</dbReference>
<evidence type="ECO:0000313" key="7">
    <source>
        <dbReference type="EMBL" id="MBC5706936.1"/>
    </source>
</evidence>
<dbReference type="Gene3D" id="1.10.10.10">
    <property type="entry name" value="Winged helix-like DNA-binding domain superfamily/Winged helix DNA-binding domain"/>
    <property type="match status" value="1"/>
</dbReference>
<organism evidence="7 8">
    <name type="scientific">Hungatella hominis</name>
    <dbReference type="NCBI Taxonomy" id="2763050"/>
    <lineage>
        <taxon>Bacteria</taxon>
        <taxon>Bacillati</taxon>
        <taxon>Bacillota</taxon>
        <taxon>Clostridia</taxon>
        <taxon>Lachnospirales</taxon>
        <taxon>Lachnospiraceae</taxon>
        <taxon>Hungatella</taxon>
    </lineage>
</organism>
<dbReference type="SMART" id="SM00345">
    <property type="entry name" value="HTH_GNTR"/>
    <property type="match status" value="1"/>
</dbReference>
<evidence type="ECO:0000256" key="1">
    <source>
        <dbReference type="ARBA" id="ARBA00005384"/>
    </source>
</evidence>
<keyword evidence="7" id="KW-0808">Transferase</keyword>
<dbReference type="PANTHER" id="PTHR46577">
    <property type="entry name" value="HTH-TYPE TRANSCRIPTIONAL REGULATORY PROTEIN GABR"/>
    <property type="match status" value="1"/>
</dbReference>
<comment type="caution">
    <text evidence="7">The sequence shown here is derived from an EMBL/GenBank/DDBJ whole genome shotgun (WGS) entry which is preliminary data.</text>
</comment>
<evidence type="ECO:0000256" key="4">
    <source>
        <dbReference type="ARBA" id="ARBA00023125"/>
    </source>
</evidence>
<gene>
    <name evidence="7" type="ORF">H8S75_03095</name>
</gene>
<comment type="similarity">
    <text evidence="1">In the C-terminal section; belongs to the class-I pyridoxal-phosphate-dependent aminotransferase family.</text>
</comment>
<dbReference type="Pfam" id="PF00155">
    <property type="entry name" value="Aminotran_1_2"/>
    <property type="match status" value="1"/>
</dbReference>
<dbReference type="InterPro" id="IPR036390">
    <property type="entry name" value="WH_DNA-bd_sf"/>
</dbReference>
<dbReference type="PANTHER" id="PTHR46577:SF1">
    <property type="entry name" value="HTH-TYPE TRANSCRIPTIONAL REGULATORY PROTEIN GABR"/>
    <property type="match status" value="1"/>
</dbReference>
<dbReference type="InterPro" id="IPR036388">
    <property type="entry name" value="WH-like_DNA-bd_sf"/>
</dbReference>
<feature type="domain" description="HTH gntR-type" evidence="6">
    <location>
        <begin position="11"/>
        <end position="79"/>
    </location>
</feature>
<protein>
    <submittedName>
        <fullName evidence="7">PLP-dependent aminotransferase family protein</fullName>
    </submittedName>
</protein>
<proteinExistence type="inferred from homology"/>
<evidence type="ECO:0000256" key="3">
    <source>
        <dbReference type="ARBA" id="ARBA00023015"/>
    </source>
</evidence>
<dbReference type="EMBL" id="JACOPB010000001">
    <property type="protein sequence ID" value="MBC5706936.1"/>
    <property type="molecule type" value="Genomic_DNA"/>
</dbReference>
<sequence length="473" mass="53970">MWIEINRDSQLTLERQIYTQIRQKILNGMLPSGYKLPSTRKLSSELAVSRNTIIETYSQLAAEGYLKTIKGSGTVVADELHALDLIPSVNNSTTAKQNKMQRPADIIDFRTGLPALEYFPHKLWGNIYREVCNRIEPSSFGYCKTFGVQELQEAIAKYLYRTRGLSCTPRQIVITSGATQGLSLISQILKAKDNIVLIEEPTHSGLRKVITSTGCMIEGVPVDDNGICIDFMRDKKNVSFVYTTPSHQYPMGGVLPIRRRLELIRFAEQNNCYIVEDDYDGEFRYEGPPISSLYELNPQRVIYLGSFSKILAPALRLGFMILPDKLLLPCKKLKMYSDVHTDVLGQYTLAQFIQEGYFEKHIWKMKKLYGRRRKLLLNELSCHFPGQFAILGHATGLHLVVKFHDLLFTEEIDKALLEKGVRIYRPSNYYLEKNTEHDDEIMLGYSHLSDEKIIKGIGTISDFLISNKCGILF</sequence>
<keyword evidence="7" id="KW-0032">Aminotransferase</keyword>
<evidence type="ECO:0000259" key="6">
    <source>
        <dbReference type="PROSITE" id="PS50949"/>
    </source>
</evidence>
<dbReference type="PRINTS" id="PR00035">
    <property type="entry name" value="HTHGNTR"/>
</dbReference>
<evidence type="ECO:0000256" key="2">
    <source>
        <dbReference type="ARBA" id="ARBA00022898"/>
    </source>
</evidence>
<keyword evidence="8" id="KW-1185">Reference proteome</keyword>
<dbReference type="InterPro" id="IPR015421">
    <property type="entry name" value="PyrdxlP-dep_Trfase_major"/>
</dbReference>
<dbReference type="Pfam" id="PF00392">
    <property type="entry name" value="GntR"/>
    <property type="match status" value="1"/>
</dbReference>
<dbReference type="Proteomes" id="UP000634672">
    <property type="component" value="Unassembled WGS sequence"/>
</dbReference>
<reference evidence="7 8" key="1">
    <citation type="submission" date="2020-08" db="EMBL/GenBank/DDBJ databases">
        <title>Genome public.</title>
        <authorList>
            <person name="Liu C."/>
            <person name="Sun Q."/>
        </authorList>
    </citation>
    <scope>NUCLEOTIDE SEQUENCE [LARGE SCALE GENOMIC DNA]</scope>
    <source>
        <strain evidence="7 8">NSJ-66</strain>
    </source>
</reference>